<dbReference type="SUPFAM" id="SSF51306">
    <property type="entry name" value="LexA/Signal peptidase"/>
    <property type="match status" value="1"/>
</dbReference>
<protein>
    <recommendedName>
        <fullName evidence="3 5">Signal peptidase I</fullName>
        <ecNumber evidence="3 5">3.4.21.89</ecNumber>
    </recommendedName>
</protein>
<dbReference type="EMBL" id="LCEW01000016">
    <property type="protein sequence ID" value="KKS80087.1"/>
    <property type="molecule type" value="Genomic_DNA"/>
</dbReference>
<organism evidence="7 8">
    <name type="scientific">Candidatus Beckwithbacteria bacterium GW2011_GWA2_43_10</name>
    <dbReference type="NCBI Taxonomy" id="1618369"/>
    <lineage>
        <taxon>Bacteria</taxon>
        <taxon>Candidatus Beckwithiibacteriota</taxon>
    </lineage>
</organism>
<dbReference type="PATRIC" id="fig|1618369.3.peg.265"/>
<dbReference type="PROSITE" id="PS00761">
    <property type="entry name" value="SPASE_I_3"/>
    <property type="match status" value="1"/>
</dbReference>
<dbReference type="GO" id="GO:0009003">
    <property type="term" value="F:signal peptidase activity"/>
    <property type="evidence" value="ECO:0007669"/>
    <property type="project" value="UniProtKB-EC"/>
</dbReference>
<dbReference type="PANTHER" id="PTHR43390:SF1">
    <property type="entry name" value="CHLOROPLAST PROCESSING PEPTIDASE"/>
    <property type="match status" value="1"/>
</dbReference>
<comment type="subcellular location">
    <subcellularLocation>
        <location evidence="5">Membrane</location>
        <topology evidence="5">Single-pass type II membrane protein</topology>
    </subcellularLocation>
</comment>
<sequence length="141" mass="16016">MYDNFLDGEYLLTDKVNYRFHLPQQGDVVVFKAPKNEDYDYIKRVIGLPGDRVKVESGRVFVNDQILDESGYLASDISTRPGYYAKEGLTITVPAGSYFVMGDNRNNSSDSRDWGPVPTDNIVGKAWIRYWPLNQIGVVNK</sequence>
<dbReference type="PRINTS" id="PR00727">
    <property type="entry name" value="LEADERPTASE"/>
</dbReference>
<dbReference type="GO" id="GO:0006465">
    <property type="term" value="P:signal peptide processing"/>
    <property type="evidence" value="ECO:0007669"/>
    <property type="project" value="InterPro"/>
</dbReference>
<dbReference type="STRING" id="1618369.UV54_C0016G0002"/>
<dbReference type="Gene3D" id="2.10.109.10">
    <property type="entry name" value="Umud Fragment, subunit A"/>
    <property type="match status" value="1"/>
</dbReference>
<dbReference type="CDD" id="cd06530">
    <property type="entry name" value="S26_SPase_I"/>
    <property type="match status" value="1"/>
</dbReference>
<dbReference type="PANTHER" id="PTHR43390">
    <property type="entry name" value="SIGNAL PEPTIDASE I"/>
    <property type="match status" value="1"/>
</dbReference>
<name>A0A0G1C3F2_9BACT</name>
<evidence type="ECO:0000256" key="4">
    <source>
        <dbReference type="ARBA" id="ARBA00022801"/>
    </source>
</evidence>
<evidence type="ECO:0000256" key="2">
    <source>
        <dbReference type="ARBA" id="ARBA00009370"/>
    </source>
</evidence>
<dbReference type="NCBIfam" id="TIGR02227">
    <property type="entry name" value="sigpep_I_bact"/>
    <property type="match status" value="1"/>
</dbReference>
<keyword evidence="5" id="KW-0645">Protease</keyword>
<evidence type="ECO:0000256" key="1">
    <source>
        <dbReference type="ARBA" id="ARBA00000677"/>
    </source>
</evidence>
<proteinExistence type="inferred from homology"/>
<dbReference type="AlphaFoldDB" id="A0A0G1C3F2"/>
<comment type="similarity">
    <text evidence="2 5">Belongs to the peptidase S26 family.</text>
</comment>
<reference evidence="7 8" key="1">
    <citation type="journal article" date="2015" name="Nature">
        <title>rRNA introns, odd ribosomes, and small enigmatic genomes across a large radiation of phyla.</title>
        <authorList>
            <person name="Brown C.T."/>
            <person name="Hug L.A."/>
            <person name="Thomas B.C."/>
            <person name="Sharon I."/>
            <person name="Castelle C.J."/>
            <person name="Singh A."/>
            <person name="Wilkins M.J."/>
            <person name="Williams K.H."/>
            <person name="Banfield J.F."/>
        </authorList>
    </citation>
    <scope>NUCLEOTIDE SEQUENCE [LARGE SCALE GENOMIC DNA]</scope>
</reference>
<dbReference type="InterPro" id="IPR036286">
    <property type="entry name" value="LexA/Signal_pep-like_sf"/>
</dbReference>
<evidence type="ECO:0000259" key="6">
    <source>
        <dbReference type="Pfam" id="PF10502"/>
    </source>
</evidence>
<dbReference type="InterPro" id="IPR019758">
    <property type="entry name" value="Pept_S26A_signal_pept_1_CS"/>
</dbReference>
<dbReference type="InterPro" id="IPR000223">
    <property type="entry name" value="Pept_S26A_signal_pept_1"/>
</dbReference>
<comment type="catalytic activity">
    <reaction evidence="1 5">
        <text>Cleavage of hydrophobic, N-terminal signal or leader sequences from secreted and periplasmic proteins.</text>
        <dbReference type="EC" id="3.4.21.89"/>
    </reaction>
</comment>
<evidence type="ECO:0000313" key="8">
    <source>
        <dbReference type="Proteomes" id="UP000034213"/>
    </source>
</evidence>
<dbReference type="GO" id="GO:0004252">
    <property type="term" value="F:serine-type endopeptidase activity"/>
    <property type="evidence" value="ECO:0007669"/>
    <property type="project" value="InterPro"/>
</dbReference>
<feature type="domain" description="Peptidase S26" evidence="6">
    <location>
        <begin position="1"/>
        <end position="131"/>
    </location>
</feature>
<dbReference type="Pfam" id="PF10502">
    <property type="entry name" value="Peptidase_S26"/>
    <property type="match status" value="1"/>
</dbReference>
<evidence type="ECO:0000256" key="3">
    <source>
        <dbReference type="ARBA" id="ARBA00013208"/>
    </source>
</evidence>
<comment type="caution">
    <text evidence="7">The sequence shown here is derived from an EMBL/GenBank/DDBJ whole genome shotgun (WGS) entry which is preliminary data.</text>
</comment>
<evidence type="ECO:0000256" key="5">
    <source>
        <dbReference type="RuleBase" id="RU362042"/>
    </source>
</evidence>
<dbReference type="EC" id="3.4.21.89" evidence="3 5"/>
<dbReference type="GO" id="GO:0016020">
    <property type="term" value="C:membrane"/>
    <property type="evidence" value="ECO:0007669"/>
    <property type="project" value="UniProtKB-SubCell"/>
</dbReference>
<keyword evidence="4 5" id="KW-0378">Hydrolase</keyword>
<evidence type="ECO:0000313" key="7">
    <source>
        <dbReference type="EMBL" id="KKS80087.1"/>
    </source>
</evidence>
<dbReference type="PROSITE" id="PS00760">
    <property type="entry name" value="SPASE_I_2"/>
    <property type="match status" value="1"/>
</dbReference>
<dbReference type="InterPro" id="IPR019533">
    <property type="entry name" value="Peptidase_S26"/>
</dbReference>
<dbReference type="InterPro" id="IPR019757">
    <property type="entry name" value="Pept_S26A_signal_pept_1_Lys-AS"/>
</dbReference>
<gene>
    <name evidence="7" type="ORF">UV54_C0016G0002</name>
</gene>
<accession>A0A0G1C3F2</accession>
<dbReference type="Proteomes" id="UP000034213">
    <property type="component" value="Unassembled WGS sequence"/>
</dbReference>